<dbReference type="Pfam" id="PF05019">
    <property type="entry name" value="Coq4"/>
    <property type="match status" value="1"/>
</dbReference>
<protein>
    <submittedName>
        <fullName evidence="1">Ubiquinone biosynthesis protein</fullName>
    </submittedName>
</protein>
<dbReference type="PANTHER" id="PTHR12922">
    <property type="entry name" value="UBIQUINONE BIOSYNTHESIS PROTEIN"/>
    <property type="match status" value="1"/>
</dbReference>
<accession>A0A0P0P158</accession>
<evidence type="ECO:0000313" key="2">
    <source>
        <dbReference type="Proteomes" id="UP000056905"/>
    </source>
</evidence>
<evidence type="ECO:0000313" key="1">
    <source>
        <dbReference type="EMBL" id="ALL13851.1"/>
    </source>
</evidence>
<dbReference type="GO" id="GO:0006744">
    <property type="term" value="P:ubiquinone biosynthetic process"/>
    <property type="evidence" value="ECO:0007669"/>
    <property type="project" value="InterPro"/>
</dbReference>
<dbReference type="InterPro" id="IPR007715">
    <property type="entry name" value="Coq4"/>
</dbReference>
<dbReference type="KEGG" id="chq:AQ619_11180"/>
<gene>
    <name evidence="1" type="ORF">AQ619_11180</name>
</gene>
<proteinExistence type="predicted"/>
<dbReference type="STRING" id="69395.AQ619_11180"/>
<dbReference type="EMBL" id="CP013002">
    <property type="protein sequence ID" value="ALL13851.1"/>
    <property type="molecule type" value="Genomic_DNA"/>
</dbReference>
<keyword evidence="2" id="KW-1185">Reference proteome</keyword>
<dbReference type="PANTHER" id="PTHR12922:SF7">
    <property type="entry name" value="UBIQUINONE BIOSYNTHESIS PROTEIN COQ4 HOMOLOG, MITOCHONDRIAL"/>
    <property type="match status" value="1"/>
</dbReference>
<reference evidence="1 2" key="1">
    <citation type="submission" date="2015-10" db="EMBL/GenBank/DDBJ databases">
        <title>Conservation of the essential genome among Caulobacter and Brevundimonas species.</title>
        <authorList>
            <person name="Scott D."/>
            <person name="Ely B."/>
        </authorList>
    </citation>
    <scope>NUCLEOTIDE SEQUENCE [LARGE SCALE GENOMIC DNA]</scope>
    <source>
        <strain evidence="1 2">CB4</strain>
    </source>
</reference>
<name>A0A0P0P158_9CAUL</name>
<dbReference type="RefSeq" id="WP_062147338.1">
    <property type="nucleotide sequence ID" value="NZ_CP013002.1"/>
</dbReference>
<dbReference type="Proteomes" id="UP000056905">
    <property type="component" value="Chromosome"/>
</dbReference>
<dbReference type="OrthoDB" id="9775927at2"/>
<dbReference type="AlphaFoldDB" id="A0A0P0P158"/>
<keyword evidence="1" id="KW-0830">Ubiquinone</keyword>
<sequence length="262" mass="28884">MNAATQVLDHAAPPGFVPKRRDAFRLQPIRALQALRRLIADKEDTAQVFEIMRALAGKAVPNGYRRLLSTPEGGRIAYERDEFALRLSDKAWLAQFAPGTVGAAYRDFIAPRGLSAEGLADESRKVADNDVDALHPLAWYGRRLRDVHDVWHVLTGYSTDALGEVCVVAFSYAQTRSLGFAAIALAGAREFSRARNGHPYGAAVRQAWKNGKAAAWLPAVDYPALFALPLEEARRRLGIQPNSIYLAIPPERRDRLDAVPMA</sequence>
<organism evidence="1 2">
    <name type="scientific">Caulobacter henricii</name>
    <dbReference type="NCBI Taxonomy" id="69395"/>
    <lineage>
        <taxon>Bacteria</taxon>
        <taxon>Pseudomonadati</taxon>
        <taxon>Pseudomonadota</taxon>
        <taxon>Alphaproteobacteria</taxon>
        <taxon>Caulobacterales</taxon>
        <taxon>Caulobacteraceae</taxon>
        <taxon>Caulobacter</taxon>
    </lineage>
</organism>